<dbReference type="InterPro" id="IPR038063">
    <property type="entry name" value="Transpep_catalytic_dom"/>
</dbReference>
<dbReference type="InterPro" id="IPR045380">
    <property type="entry name" value="LD_TPept_scaffold_dom"/>
</dbReference>
<feature type="chain" id="PRO_5037364811" evidence="9">
    <location>
        <begin position="27"/>
        <end position="678"/>
    </location>
</feature>
<organism evidence="11 12">
    <name type="scientific">Bosea spartocytisi</name>
    <dbReference type="NCBI Taxonomy" id="2773451"/>
    <lineage>
        <taxon>Bacteria</taxon>
        <taxon>Pseudomonadati</taxon>
        <taxon>Pseudomonadota</taxon>
        <taxon>Alphaproteobacteria</taxon>
        <taxon>Hyphomicrobiales</taxon>
        <taxon>Boseaceae</taxon>
        <taxon>Bosea</taxon>
    </lineage>
</organism>
<feature type="region of interest" description="Disordered" evidence="8">
    <location>
        <begin position="64"/>
        <end position="83"/>
    </location>
</feature>
<dbReference type="InterPro" id="IPR005490">
    <property type="entry name" value="LD_TPept_cat_dom"/>
</dbReference>
<dbReference type="InterPro" id="IPR052905">
    <property type="entry name" value="LD-transpeptidase_YkuD-like"/>
</dbReference>
<dbReference type="GO" id="GO:0016740">
    <property type="term" value="F:transferase activity"/>
    <property type="evidence" value="ECO:0007669"/>
    <property type="project" value="UniProtKB-KW"/>
</dbReference>
<protein>
    <submittedName>
        <fullName evidence="11">L,D-transpeptidase family protein</fullName>
    </submittedName>
</protein>
<reference evidence="11" key="1">
    <citation type="submission" date="2020-09" db="EMBL/GenBank/DDBJ databases">
        <title>Bosea spartocytisi sp. nov. a root nodule endophyte of Spartocytisus supranubius in the high mountain ecosystem fo the Teide National Park (Canary Islands, Spain).</title>
        <authorList>
            <person name="Pulido-Suarez L."/>
            <person name="Peix A."/>
            <person name="Igual J.M."/>
            <person name="Socas-Perez N."/>
            <person name="Velazquez E."/>
            <person name="Flores-Felix J.D."/>
            <person name="Leon-Barrios M."/>
        </authorList>
    </citation>
    <scope>NUCLEOTIDE SEQUENCE</scope>
    <source>
        <strain evidence="11">SSUT16</strain>
    </source>
</reference>
<dbReference type="EMBL" id="JACXWY010000005">
    <property type="protein sequence ID" value="MBD3845988.1"/>
    <property type="molecule type" value="Genomic_DNA"/>
</dbReference>
<comment type="pathway">
    <text evidence="1 7">Cell wall biogenesis; peptidoglycan biosynthesis.</text>
</comment>
<evidence type="ECO:0000313" key="11">
    <source>
        <dbReference type="EMBL" id="MBD3845988.1"/>
    </source>
</evidence>
<dbReference type="AlphaFoldDB" id="A0A927E736"/>
<evidence type="ECO:0000256" key="6">
    <source>
        <dbReference type="ARBA" id="ARBA00023316"/>
    </source>
</evidence>
<dbReference type="GO" id="GO:0071555">
    <property type="term" value="P:cell wall organization"/>
    <property type="evidence" value="ECO:0007669"/>
    <property type="project" value="UniProtKB-UniRule"/>
</dbReference>
<dbReference type="SUPFAM" id="SSF141523">
    <property type="entry name" value="L,D-transpeptidase catalytic domain-like"/>
    <property type="match status" value="1"/>
</dbReference>
<keyword evidence="4 7" id="KW-0133">Cell shape</keyword>
<sequence>MPRRHWANLTSASALAIMLSCAPVLAQTPPAQAPLAQAPLATDPATGVPLPETPQLKLLDTEKPAPAGQTATDRPSDSDIVTGTVKSGATLRGAASVDATAPVETETEPVTLDIPQVEVPALDPALVPASKSSEPAPAPAPAETAPVQAAPALPAPDKPVTASVTVAPPAAAPAAGPLEAIPSLVPPPEMPKVVVDVPPGLAFAADIAARANDGVAVRRLGERERGEILAAYQANENKPFWIDAKGWTAAGKRIVAQLEHAADDGLRPTDYALPVFELSDKAKLAEADVRLSALAVLYARDARGGRLDPRRLSKLITPTLYLPSATEVLSELAGAPDAGAVLAAYNPPHEQYRRLKAKLAELREHLDDTPLVRIPAGPPLKLGMRDERVPLVRARLGLGSSDDSVFDRSTSLALADFQKKAGLPANGILSERTLAALGKPATARGEEDIVAQMERWRWLPPDLGAKHIMVNVPEMRVRVIRDGQVIHEARAIIGKPDSATPIFSHKMDHVIVNPSWYVPPSILKKEFLPGLAADPDYAAKRGYVVTRTKGGGISVRQPPGERNALGWIKFMFPNEHAVYLHDTPNRRLFAGERRALSHGCVRVDDPFALADQVLGPEWTSERLKKLIGKGERRINLPQPLPIHLVYNTIVIGADGHITRFDDVYGFHRLVRQALEQQG</sequence>
<dbReference type="GO" id="GO:0008360">
    <property type="term" value="P:regulation of cell shape"/>
    <property type="evidence" value="ECO:0007669"/>
    <property type="project" value="UniProtKB-UniRule"/>
</dbReference>
<evidence type="ECO:0000313" key="12">
    <source>
        <dbReference type="Proteomes" id="UP000619295"/>
    </source>
</evidence>
<dbReference type="Pfam" id="PF20142">
    <property type="entry name" value="Scaffold"/>
    <property type="match status" value="1"/>
</dbReference>
<evidence type="ECO:0000256" key="9">
    <source>
        <dbReference type="SAM" id="SignalP"/>
    </source>
</evidence>
<evidence type="ECO:0000256" key="3">
    <source>
        <dbReference type="ARBA" id="ARBA00022679"/>
    </source>
</evidence>
<evidence type="ECO:0000256" key="5">
    <source>
        <dbReference type="ARBA" id="ARBA00022984"/>
    </source>
</evidence>
<evidence type="ECO:0000256" key="4">
    <source>
        <dbReference type="ARBA" id="ARBA00022960"/>
    </source>
</evidence>
<dbReference type="PANTHER" id="PTHR41533">
    <property type="entry name" value="L,D-TRANSPEPTIDASE HI_1667-RELATED"/>
    <property type="match status" value="1"/>
</dbReference>
<dbReference type="PROSITE" id="PS51257">
    <property type="entry name" value="PROKAR_LIPOPROTEIN"/>
    <property type="match status" value="1"/>
</dbReference>
<feature type="signal peptide" evidence="9">
    <location>
        <begin position="1"/>
        <end position="26"/>
    </location>
</feature>
<feature type="active site" description="Proton donor/acceptor" evidence="7">
    <location>
        <position position="581"/>
    </location>
</feature>
<evidence type="ECO:0000256" key="2">
    <source>
        <dbReference type="ARBA" id="ARBA00005992"/>
    </source>
</evidence>
<feature type="active site" description="Nucleophile" evidence="7">
    <location>
        <position position="600"/>
    </location>
</feature>
<dbReference type="SUPFAM" id="SSF47090">
    <property type="entry name" value="PGBD-like"/>
    <property type="match status" value="1"/>
</dbReference>
<feature type="domain" description="L,D-TPase catalytic" evidence="10">
    <location>
        <begin position="466"/>
        <end position="626"/>
    </location>
</feature>
<dbReference type="InterPro" id="IPR036365">
    <property type="entry name" value="PGBD-like_sf"/>
</dbReference>
<dbReference type="Proteomes" id="UP000619295">
    <property type="component" value="Unassembled WGS sequence"/>
</dbReference>
<name>A0A927E736_9HYPH</name>
<dbReference type="PROSITE" id="PS52029">
    <property type="entry name" value="LD_TPASE"/>
    <property type="match status" value="1"/>
</dbReference>
<comment type="similarity">
    <text evidence="2">Belongs to the YkuD family.</text>
</comment>
<dbReference type="Pfam" id="PF03734">
    <property type="entry name" value="YkuD"/>
    <property type="match status" value="1"/>
</dbReference>
<dbReference type="Gene3D" id="2.40.440.10">
    <property type="entry name" value="L,D-transpeptidase catalytic domain-like"/>
    <property type="match status" value="1"/>
</dbReference>
<dbReference type="PANTHER" id="PTHR41533:SF2">
    <property type="entry name" value="BLR7131 PROTEIN"/>
    <property type="match status" value="1"/>
</dbReference>
<evidence type="ECO:0000256" key="8">
    <source>
        <dbReference type="SAM" id="MobiDB-lite"/>
    </source>
</evidence>
<dbReference type="GO" id="GO:0009252">
    <property type="term" value="P:peptidoglycan biosynthetic process"/>
    <property type="evidence" value="ECO:0007669"/>
    <property type="project" value="UniProtKB-KW"/>
</dbReference>
<comment type="caution">
    <text evidence="11">The sequence shown here is derived from an EMBL/GenBank/DDBJ whole genome shotgun (WGS) entry which is preliminary data.</text>
</comment>
<keyword evidence="12" id="KW-1185">Reference proteome</keyword>
<evidence type="ECO:0000259" key="10">
    <source>
        <dbReference type="PROSITE" id="PS52029"/>
    </source>
</evidence>
<proteinExistence type="inferred from homology"/>
<dbReference type="RefSeq" id="WP_191124070.1">
    <property type="nucleotide sequence ID" value="NZ_JACXWY010000005.1"/>
</dbReference>
<dbReference type="Gene3D" id="1.10.101.10">
    <property type="entry name" value="PGBD-like superfamily/PGBD"/>
    <property type="match status" value="1"/>
</dbReference>
<keyword evidence="9" id="KW-0732">Signal</keyword>
<accession>A0A927E736</accession>
<gene>
    <name evidence="11" type="ORF">IED13_09790</name>
</gene>
<dbReference type="Pfam" id="PF01471">
    <property type="entry name" value="PG_binding_1"/>
    <property type="match status" value="1"/>
</dbReference>
<feature type="region of interest" description="Disordered" evidence="8">
    <location>
        <begin position="128"/>
        <end position="152"/>
    </location>
</feature>
<dbReference type="InterPro" id="IPR036366">
    <property type="entry name" value="PGBDSf"/>
</dbReference>
<evidence type="ECO:0000256" key="1">
    <source>
        <dbReference type="ARBA" id="ARBA00004752"/>
    </source>
</evidence>
<keyword evidence="6 7" id="KW-0961">Cell wall biogenesis/degradation</keyword>
<keyword evidence="3" id="KW-0808">Transferase</keyword>
<feature type="compositionally biased region" description="Polar residues" evidence="8">
    <location>
        <begin position="69"/>
        <end position="83"/>
    </location>
</feature>
<dbReference type="CDD" id="cd16913">
    <property type="entry name" value="YkuD_like"/>
    <property type="match status" value="1"/>
</dbReference>
<dbReference type="InterPro" id="IPR002477">
    <property type="entry name" value="Peptidoglycan-bd-like"/>
</dbReference>
<keyword evidence="5 7" id="KW-0573">Peptidoglycan synthesis</keyword>
<dbReference type="GO" id="GO:0004180">
    <property type="term" value="F:carboxypeptidase activity"/>
    <property type="evidence" value="ECO:0007669"/>
    <property type="project" value="UniProtKB-ARBA"/>
</dbReference>
<evidence type="ECO:0000256" key="7">
    <source>
        <dbReference type="PROSITE-ProRule" id="PRU01373"/>
    </source>
</evidence>